<evidence type="ECO:0000313" key="7">
    <source>
        <dbReference type="EMBL" id="BBE17778.1"/>
    </source>
</evidence>
<dbReference type="EMBL" id="AP018694">
    <property type="protein sequence ID" value="BBE17778.1"/>
    <property type="molecule type" value="Genomic_DNA"/>
</dbReference>
<reference evidence="7" key="1">
    <citation type="journal article" date="2020" name="Int. J. Syst. Evol. Microbiol.">
        <title>Aquipluma nitroreducens gen. nov. sp. nov., a novel facultatively anaerobic bacterium isolated from a freshwater lake.</title>
        <authorList>
            <person name="Watanabe M."/>
            <person name="Kojima H."/>
            <person name="Fukui M."/>
        </authorList>
    </citation>
    <scope>NUCLEOTIDE SEQUENCE</scope>
    <source>
        <strain evidence="7">MeG22</strain>
    </source>
</reference>
<gene>
    <name evidence="7" type="ORF">AQPE_1935</name>
</gene>
<evidence type="ECO:0000313" key="8">
    <source>
        <dbReference type="Proteomes" id="UP001193389"/>
    </source>
</evidence>
<evidence type="ECO:0000256" key="3">
    <source>
        <dbReference type="ARBA" id="ARBA00022692"/>
    </source>
</evidence>
<sequence>MITYWETGTSFTRLNTFQPNCWINSQELTNEEVEELINTYDVPRDFIMDVLDIDERSRIEVDEDKVLIILRVPLNNQNNGIPFITVPLGIIVSGNQVITICSRRTEIIPSLIKQVNENKITITNQFDYVLRIFLISAVWFLQFLKEINVQTALIEKDLENATKNKELHRLLHMEKCLVFFITSLKTNEMVLAKMRNGRNMQGIEHDEDLMEDVIIETKQALEMANVYSDIQSGMMDAFASIISNNLNVIMKQLTSVTIILMIPTLVASLYGMNVPNNFENSHYAFIFVIAISITLSLFGVLLFKWKNWF</sequence>
<evidence type="ECO:0000256" key="1">
    <source>
        <dbReference type="ARBA" id="ARBA00004141"/>
    </source>
</evidence>
<dbReference type="Gene3D" id="3.30.460.20">
    <property type="entry name" value="CorA soluble domain-like"/>
    <property type="match status" value="1"/>
</dbReference>
<evidence type="ECO:0000256" key="2">
    <source>
        <dbReference type="ARBA" id="ARBA00009765"/>
    </source>
</evidence>
<dbReference type="PANTHER" id="PTHR47891:SF2">
    <property type="entry name" value="MAGNESIUM AND COBALT TRANSPORTER"/>
    <property type="match status" value="1"/>
</dbReference>
<dbReference type="Pfam" id="PF01544">
    <property type="entry name" value="CorA"/>
    <property type="match status" value="1"/>
</dbReference>
<dbReference type="CDD" id="cd12827">
    <property type="entry name" value="EcCorA_ZntB-like_u2"/>
    <property type="match status" value="1"/>
</dbReference>
<feature type="transmembrane region" description="Helical" evidence="6">
    <location>
        <begin position="253"/>
        <end position="271"/>
    </location>
</feature>
<dbReference type="RefSeq" id="WP_318350750.1">
    <property type="nucleotide sequence ID" value="NZ_AP018694.1"/>
</dbReference>
<dbReference type="AlphaFoldDB" id="A0A5K7S890"/>
<dbReference type="InterPro" id="IPR002523">
    <property type="entry name" value="MgTranspt_CorA/ZnTranspt_ZntB"/>
</dbReference>
<keyword evidence="4 6" id="KW-1133">Transmembrane helix</keyword>
<evidence type="ECO:0000256" key="4">
    <source>
        <dbReference type="ARBA" id="ARBA00022989"/>
    </source>
</evidence>
<dbReference type="KEGG" id="anf:AQPE_1935"/>
<keyword evidence="5 6" id="KW-0472">Membrane</keyword>
<dbReference type="Gene3D" id="1.20.58.340">
    <property type="entry name" value="Magnesium transport protein CorA, transmembrane region"/>
    <property type="match status" value="2"/>
</dbReference>
<keyword evidence="8" id="KW-1185">Reference proteome</keyword>
<keyword evidence="3 6" id="KW-0812">Transmembrane</keyword>
<dbReference type="PANTHER" id="PTHR47891">
    <property type="entry name" value="TRANSPORTER-RELATED"/>
    <property type="match status" value="1"/>
</dbReference>
<dbReference type="InterPro" id="IPR047199">
    <property type="entry name" value="CorA-like"/>
</dbReference>
<dbReference type="SUPFAM" id="SSF143865">
    <property type="entry name" value="CorA soluble domain-like"/>
    <property type="match status" value="1"/>
</dbReference>
<feature type="transmembrane region" description="Helical" evidence="6">
    <location>
        <begin position="283"/>
        <end position="303"/>
    </location>
</feature>
<protein>
    <submittedName>
        <fullName evidence="7">Magnesium and cobalt transport protein CorA</fullName>
    </submittedName>
</protein>
<evidence type="ECO:0000256" key="5">
    <source>
        <dbReference type="ARBA" id="ARBA00023136"/>
    </source>
</evidence>
<accession>A0A5K7S890</accession>
<dbReference type="SUPFAM" id="SSF144083">
    <property type="entry name" value="Magnesium transport protein CorA, transmembrane region"/>
    <property type="match status" value="1"/>
</dbReference>
<dbReference type="Proteomes" id="UP001193389">
    <property type="component" value="Chromosome"/>
</dbReference>
<dbReference type="GO" id="GO:0016020">
    <property type="term" value="C:membrane"/>
    <property type="evidence" value="ECO:0007669"/>
    <property type="project" value="UniProtKB-SubCell"/>
</dbReference>
<dbReference type="InterPro" id="IPR045861">
    <property type="entry name" value="CorA_cytoplasmic_dom"/>
</dbReference>
<evidence type="ECO:0000256" key="6">
    <source>
        <dbReference type="SAM" id="Phobius"/>
    </source>
</evidence>
<organism evidence="7 8">
    <name type="scientific">Aquipluma nitroreducens</name>
    <dbReference type="NCBI Taxonomy" id="2010828"/>
    <lineage>
        <taxon>Bacteria</taxon>
        <taxon>Pseudomonadati</taxon>
        <taxon>Bacteroidota</taxon>
        <taxon>Bacteroidia</taxon>
        <taxon>Marinilabiliales</taxon>
        <taxon>Prolixibacteraceae</taxon>
        <taxon>Aquipluma</taxon>
    </lineage>
</organism>
<dbReference type="GO" id="GO:0046873">
    <property type="term" value="F:metal ion transmembrane transporter activity"/>
    <property type="evidence" value="ECO:0007669"/>
    <property type="project" value="InterPro"/>
</dbReference>
<dbReference type="InterPro" id="IPR045863">
    <property type="entry name" value="CorA_TM1_TM2"/>
</dbReference>
<comment type="subcellular location">
    <subcellularLocation>
        <location evidence="1">Membrane</location>
        <topology evidence="1">Multi-pass membrane protein</topology>
    </subcellularLocation>
</comment>
<comment type="similarity">
    <text evidence="2">Belongs to the CorA metal ion transporter (MIT) (TC 1.A.35) family.</text>
</comment>
<proteinExistence type="inferred from homology"/>
<name>A0A5K7S890_9BACT</name>